<protein>
    <submittedName>
        <fullName evidence="1">Ankyrin repeat domain-containing protein</fullName>
    </submittedName>
</protein>
<reference evidence="1 2" key="1">
    <citation type="submission" date="2020-08" db="EMBL/GenBank/DDBJ databases">
        <title>Phenotypic and transcriptomic analysis of seven clinical Stenotrophomonas maltophilia isolates identify a small set of shared and commonly regulated genes involved in biofilm lifestyle.</title>
        <authorList>
            <person name="Alio I."/>
            <person name="Gudzuhn M."/>
            <person name="Streit W."/>
        </authorList>
    </citation>
    <scope>NUCLEOTIDE SEQUENCE [LARGE SCALE GENOMIC DNA]</scope>
    <source>
        <strain evidence="1 2">UHH_SKK55</strain>
    </source>
</reference>
<accession>A0AAX1ICE3</accession>
<dbReference type="EMBL" id="CP060025">
    <property type="protein sequence ID" value="QNG77443.1"/>
    <property type="molecule type" value="Genomic_DNA"/>
</dbReference>
<dbReference type="AlphaFoldDB" id="A0AAX1ICE3"/>
<dbReference type="SUPFAM" id="SSF48403">
    <property type="entry name" value="Ankyrin repeat"/>
    <property type="match status" value="1"/>
</dbReference>
<name>A0AAX1ICE3_STEMA</name>
<gene>
    <name evidence="1" type="ORF">GPNADHDJ_01630</name>
</gene>
<proteinExistence type="predicted"/>
<dbReference type="Proteomes" id="UP000515598">
    <property type="component" value="Chromosome"/>
</dbReference>
<dbReference type="InterPro" id="IPR036770">
    <property type="entry name" value="Ankyrin_rpt-contain_sf"/>
</dbReference>
<evidence type="ECO:0000313" key="2">
    <source>
        <dbReference type="Proteomes" id="UP000515598"/>
    </source>
</evidence>
<sequence length="97" mass="10486">MNIMDPVLSELLSRLGVDTDFGDTVLTCPETQGAYEDTPLHVVAYYNDVALLSALMPFVTTIDVHGDLDLTPLASAVAHGSFAAAAYLLWCRPTRTE</sequence>
<evidence type="ECO:0000313" key="1">
    <source>
        <dbReference type="EMBL" id="QNG77443.1"/>
    </source>
</evidence>
<dbReference type="Gene3D" id="1.25.40.20">
    <property type="entry name" value="Ankyrin repeat-containing domain"/>
    <property type="match status" value="1"/>
</dbReference>
<organism evidence="1 2">
    <name type="scientific">Stenotrophomonas maltophilia</name>
    <name type="common">Pseudomonas maltophilia</name>
    <name type="synonym">Xanthomonas maltophilia</name>
    <dbReference type="NCBI Taxonomy" id="40324"/>
    <lineage>
        <taxon>Bacteria</taxon>
        <taxon>Pseudomonadati</taxon>
        <taxon>Pseudomonadota</taxon>
        <taxon>Gammaproteobacteria</taxon>
        <taxon>Lysobacterales</taxon>
        <taxon>Lysobacteraceae</taxon>
        <taxon>Stenotrophomonas</taxon>
        <taxon>Stenotrophomonas maltophilia group</taxon>
    </lineage>
</organism>